<feature type="binding site" evidence="6">
    <location>
        <position position="372"/>
    </location>
    <ligand>
        <name>ATP</name>
        <dbReference type="ChEBI" id="CHEBI:30616"/>
    </ligand>
</feature>
<gene>
    <name evidence="10" type="ORF">WJX73_010535</name>
</gene>
<reference evidence="10 11" key="1">
    <citation type="journal article" date="2024" name="Nat. Commun.">
        <title>Phylogenomics reveals the evolutionary origins of lichenization in chlorophyte algae.</title>
        <authorList>
            <person name="Puginier C."/>
            <person name="Libourel C."/>
            <person name="Otte J."/>
            <person name="Skaloud P."/>
            <person name="Haon M."/>
            <person name="Grisel S."/>
            <person name="Petersen M."/>
            <person name="Berrin J.G."/>
            <person name="Delaux P.M."/>
            <person name="Dal Grande F."/>
            <person name="Keller J."/>
        </authorList>
    </citation>
    <scope>NUCLEOTIDE SEQUENCE [LARGE SCALE GENOMIC DNA]</scope>
    <source>
        <strain evidence="10 11">SAG 2036</strain>
    </source>
</reference>
<dbReference type="Proteomes" id="UP001465755">
    <property type="component" value="Unassembled WGS sequence"/>
</dbReference>
<evidence type="ECO:0000256" key="7">
    <source>
        <dbReference type="SAM" id="Coils"/>
    </source>
</evidence>
<dbReference type="Gene3D" id="1.10.510.10">
    <property type="entry name" value="Transferase(Phosphotransferase) domain 1"/>
    <property type="match status" value="1"/>
</dbReference>
<feature type="compositionally biased region" description="Basic and acidic residues" evidence="8">
    <location>
        <begin position="288"/>
        <end position="303"/>
    </location>
</feature>
<dbReference type="PRINTS" id="PR00109">
    <property type="entry name" value="TYRKINASE"/>
</dbReference>
<dbReference type="InterPro" id="IPR001245">
    <property type="entry name" value="Ser-Thr/Tyr_kinase_cat_dom"/>
</dbReference>
<dbReference type="SMART" id="SM00220">
    <property type="entry name" value="S_TKc"/>
    <property type="match status" value="1"/>
</dbReference>
<keyword evidence="4" id="KW-0418">Kinase</keyword>
<dbReference type="InterPro" id="IPR011009">
    <property type="entry name" value="Kinase-like_dom_sf"/>
</dbReference>
<feature type="coiled-coil region" evidence="7">
    <location>
        <begin position="28"/>
        <end position="62"/>
    </location>
</feature>
<dbReference type="GO" id="GO:0004674">
    <property type="term" value="F:protein serine/threonine kinase activity"/>
    <property type="evidence" value="ECO:0007669"/>
    <property type="project" value="UniProtKB-KW"/>
</dbReference>
<evidence type="ECO:0000256" key="4">
    <source>
        <dbReference type="ARBA" id="ARBA00022777"/>
    </source>
</evidence>
<dbReference type="SUPFAM" id="SSF56112">
    <property type="entry name" value="Protein kinase-like (PK-like)"/>
    <property type="match status" value="1"/>
</dbReference>
<dbReference type="InterPro" id="IPR008271">
    <property type="entry name" value="Ser/Thr_kinase_AS"/>
</dbReference>
<feature type="region of interest" description="Disordered" evidence="8">
    <location>
        <begin position="111"/>
        <end position="130"/>
    </location>
</feature>
<feature type="domain" description="Protein kinase" evidence="9">
    <location>
        <begin position="345"/>
        <end position="605"/>
    </location>
</feature>
<name>A0AAW1NR16_9CHLO</name>
<dbReference type="InterPro" id="IPR051681">
    <property type="entry name" value="Ser/Thr_Kinases-Pseudokinases"/>
</dbReference>
<evidence type="ECO:0000313" key="10">
    <source>
        <dbReference type="EMBL" id="KAK9790953.1"/>
    </source>
</evidence>
<evidence type="ECO:0000259" key="9">
    <source>
        <dbReference type="PROSITE" id="PS50011"/>
    </source>
</evidence>
<evidence type="ECO:0000256" key="3">
    <source>
        <dbReference type="ARBA" id="ARBA00022741"/>
    </source>
</evidence>
<dbReference type="Pfam" id="PF07714">
    <property type="entry name" value="PK_Tyr_Ser-Thr"/>
    <property type="match status" value="1"/>
</dbReference>
<feature type="compositionally biased region" description="Polar residues" evidence="8">
    <location>
        <begin position="246"/>
        <end position="265"/>
    </location>
</feature>
<dbReference type="AlphaFoldDB" id="A0AAW1NR16"/>
<dbReference type="EMBL" id="JALJOQ010000185">
    <property type="protein sequence ID" value="KAK9790953.1"/>
    <property type="molecule type" value="Genomic_DNA"/>
</dbReference>
<sequence length="607" mass="65512">MREQDLLRQLHSQQQEFSSRLAASSTSSEVLRRALLETEARCSKAEEQKLSLTEELQDVKAALSCAEALAGARGISAELLTKEQLKAGGLEVGNAGLHGHELIKAVHSSANEVTTGTQDEGVPANPEDGSLTPAGMMLAEDDTDIGQESSPSKQSIITPVRSASHPHELRAWMLALVDCITEACTVLLTPQTRPTDVFKKDDDLPHSCEASFLEAGLLVPQHSRHFPATKTPAAAGQDHQLRRNPVNESGSGFGVSTQSHQQTPVLTAHEASARSLWRVSSGASAEATHQHSHTDDEPIDAETHPARMTDSISQRREAGTDVKPGSTAFGWPAQANVNVITFAELSMGQLIGEGAFGKVYYGMWKDEEVAVKVLLADSADHNTQMAKEFEAEIRVMSALPPHPNVLKLVGACLAPPAVALVTQFCRKGSLYGILHSPEVQLSWSQIAHLCLGAARGMQHLHSLNCLHRDLKSGNLLVDASWTVKVADFGLARALESVAPLTGGLGTFQWMAPEVLARQHYSQKADVYAFGIVVWETCARQVPYAGLNGIQAALAVMERGLRPTIPPHTPQPLTQLIKACWAAIPEQRPSFNDITTELEILCHTLRGL</sequence>
<dbReference type="PROSITE" id="PS00107">
    <property type="entry name" value="PROTEIN_KINASE_ATP"/>
    <property type="match status" value="1"/>
</dbReference>
<dbReference type="CDD" id="cd13999">
    <property type="entry name" value="STKc_MAP3K-like"/>
    <property type="match status" value="1"/>
</dbReference>
<keyword evidence="11" id="KW-1185">Reference proteome</keyword>
<dbReference type="PROSITE" id="PS50011">
    <property type="entry name" value="PROTEIN_KINASE_DOM"/>
    <property type="match status" value="1"/>
</dbReference>
<organism evidence="10 11">
    <name type="scientific">Symbiochloris irregularis</name>
    <dbReference type="NCBI Taxonomy" id="706552"/>
    <lineage>
        <taxon>Eukaryota</taxon>
        <taxon>Viridiplantae</taxon>
        <taxon>Chlorophyta</taxon>
        <taxon>core chlorophytes</taxon>
        <taxon>Trebouxiophyceae</taxon>
        <taxon>Trebouxiales</taxon>
        <taxon>Trebouxiaceae</taxon>
        <taxon>Symbiochloris</taxon>
    </lineage>
</organism>
<dbReference type="PANTHER" id="PTHR44329:SF298">
    <property type="entry name" value="MIXED LINEAGE KINASE DOMAIN-LIKE PROTEIN"/>
    <property type="match status" value="1"/>
</dbReference>
<keyword evidence="7" id="KW-0175">Coiled coil</keyword>
<keyword evidence="3 6" id="KW-0547">Nucleotide-binding</keyword>
<evidence type="ECO:0000256" key="1">
    <source>
        <dbReference type="ARBA" id="ARBA00022527"/>
    </source>
</evidence>
<feature type="region of interest" description="Disordered" evidence="8">
    <location>
        <begin position="228"/>
        <end position="303"/>
    </location>
</feature>
<evidence type="ECO:0000256" key="8">
    <source>
        <dbReference type="SAM" id="MobiDB-lite"/>
    </source>
</evidence>
<evidence type="ECO:0000256" key="6">
    <source>
        <dbReference type="PROSITE-ProRule" id="PRU10141"/>
    </source>
</evidence>
<dbReference type="InterPro" id="IPR017441">
    <property type="entry name" value="Protein_kinase_ATP_BS"/>
</dbReference>
<keyword evidence="5 6" id="KW-0067">ATP-binding</keyword>
<dbReference type="PANTHER" id="PTHR44329">
    <property type="entry name" value="SERINE/THREONINE-PROTEIN KINASE TNNI3K-RELATED"/>
    <property type="match status" value="1"/>
</dbReference>
<protein>
    <recommendedName>
        <fullName evidence="9">Protein kinase domain-containing protein</fullName>
    </recommendedName>
</protein>
<keyword evidence="2" id="KW-0808">Transferase</keyword>
<evidence type="ECO:0000256" key="2">
    <source>
        <dbReference type="ARBA" id="ARBA00022679"/>
    </source>
</evidence>
<dbReference type="InterPro" id="IPR000719">
    <property type="entry name" value="Prot_kinase_dom"/>
</dbReference>
<proteinExistence type="predicted"/>
<dbReference type="Gene3D" id="3.30.200.20">
    <property type="entry name" value="Phosphorylase Kinase, domain 1"/>
    <property type="match status" value="1"/>
</dbReference>
<keyword evidence="1" id="KW-0723">Serine/threonine-protein kinase</keyword>
<dbReference type="GO" id="GO:0005524">
    <property type="term" value="F:ATP binding"/>
    <property type="evidence" value="ECO:0007669"/>
    <property type="project" value="UniProtKB-UniRule"/>
</dbReference>
<evidence type="ECO:0000313" key="11">
    <source>
        <dbReference type="Proteomes" id="UP001465755"/>
    </source>
</evidence>
<accession>A0AAW1NR16</accession>
<comment type="caution">
    <text evidence="10">The sequence shown here is derived from an EMBL/GenBank/DDBJ whole genome shotgun (WGS) entry which is preliminary data.</text>
</comment>
<evidence type="ECO:0000256" key="5">
    <source>
        <dbReference type="ARBA" id="ARBA00022840"/>
    </source>
</evidence>
<dbReference type="PROSITE" id="PS00108">
    <property type="entry name" value="PROTEIN_KINASE_ST"/>
    <property type="match status" value="1"/>
</dbReference>